<dbReference type="AlphaFoldDB" id="A0A2P2JAF4"/>
<protein>
    <submittedName>
        <fullName evidence="1">Uncharacterized protein</fullName>
    </submittedName>
</protein>
<sequence length="65" mass="7568">MPFQRSEAGKTKLIRTNSPCCFKSRITNREKPIKEIVTAFLLNQSRTNLYINYRSVNTERESTEG</sequence>
<evidence type="ECO:0000313" key="1">
    <source>
        <dbReference type="EMBL" id="MBW90441.1"/>
    </source>
</evidence>
<reference evidence="1" key="1">
    <citation type="submission" date="2018-02" db="EMBL/GenBank/DDBJ databases">
        <title>Rhizophora mucronata_Transcriptome.</title>
        <authorList>
            <person name="Meera S.P."/>
            <person name="Sreeshan A."/>
            <person name="Augustine A."/>
        </authorList>
    </citation>
    <scope>NUCLEOTIDE SEQUENCE</scope>
    <source>
        <tissue evidence="1">Leaf</tissue>
    </source>
</reference>
<proteinExistence type="predicted"/>
<name>A0A2P2JAF4_RHIMU</name>
<accession>A0A2P2JAF4</accession>
<dbReference type="EMBL" id="GGEC01009958">
    <property type="protein sequence ID" value="MBW90441.1"/>
    <property type="molecule type" value="Transcribed_RNA"/>
</dbReference>
<organism evidence="1">
    <name type="scientific">Rhizophora mucronata</name>
    <name type="common">Asiatic mangrove</name>
    <dbReference type="NCBI Taxonomy" id="61149"/>
    <lineage>
        <taxon>Eukaryota</taxon>
        <taxon>Viridiplantae</taxon>
        <taxon>Streptophyta</taxon>
        <taxon>Embryophyta</taxon>
        <taxon>Tracheophyta</taxon>
        <taxon>Spermatophyta</taxon>
        <taxon>Magnoliopsida</taxon>
        <taxon>eudicotyledons</taxon>
        <taxon>Gunneridae</taxon>
        <taxon>Pentapetalae</taxon>
        <taxon>rosids</taxon>
        <taxon>fabids</taxon>
        <taxon>Malpighiales</taxon>
        <taxon>Rhizophoraceae</taxon>
        <taxon>Rhizophora</taxon>
    </lineage>
</organism>